<proteinExistence type="predicted"/>
<evidence type="ECO:0000313" key="1">
    <source>
        <dbReference type="EMBL" id="RRT32530.1"/>
    </source>
</evidence>
<dbReference type="AlphaFoldDB" id="A0A426WZ92"/>
<sequence length="81" mass="9306">MRLMPARGHLFGCDCRLCDRCWRMAAYATDPTLRLGCRQRGRRYCPLLLHTQPMPKPDSTVCNKIVASAVDNVRSVYDTYL</sequence>
<dbReference type="EMBL" id="AMZH03031636">
    <property type="protein sequence ID" value="RRT32530.1"/>
    <property type="molecule type" value="Genomic_DNA"/>
</dbReference>
<name>A0A426WZ92_ENSVE</name>
<gene>
    <name evidence="1" type="ORF">B296_00057885</name>
</gene>
<comment type="caution">
    <text evidence="1">The sequence shown here is derived from an EMBL/GenBank/DDBJ whole genome shotgun (WGS) entry which is preliminary data.</text>
</comment>
<organism evidence="1 2">
    <name type="scientific">Ensete ventricosum</name>
    <name type="common">Abyssinian banana</name>
    <name type="synonym">Musa ensete</name>
    <dbReference type="NCBI Taxonomy" id="4639"/>
    <lineage>
        <taxon>Eukaryota</taxon>
        <taxon>Viridiplantae</taxon>
        <taxon>Streptophyta</taxon>
        <taxon>Embryophyta</taxon>
        <taxon>Tracheophyta</taxon>
        <taxon>Spermatophyta</taxon>
        <taxon>Magnoliopsida</taxon>
        <taxon>Liliopsida</taxon>
        <taxon>Zingiberales</taxon>
        <taxon>Musaceae</taxon>
        <taxon>Ensete</taxon>
    </lineage>
</organism>
<evidence type="ECO:0000313" key="2">
    <source>
        <dbReference type="Proteomes" id="UP000287651"/>
    </source>
</evidence>
<accession>A0A426WZ92</accession>
<dbReference type="Proteomes" id="UP000287651">
    <property type="component" value="Unassembled WGS sequence"/>
</dbReference>
<reference evidence="1 2" key="1">
    <citation type="journal article" date="2014" name="Agronomy (Basel)">
        <title>A Draft Genome Sequence for Ensete ventricosum, the Drought-Tolerant Tree Against Hunger.</title>
        <authorList>
            <person name="Harrison J."/>
            <person name="Moore K.A."/>
            <person name="Paszkiewicz K."/>
            <person name="Jones T."/>
            <person name="Grant M."/>
            <person name="Ambacheew D."/>
            <person name="Muzemil S."/>
            <person name="Studholme D.J."/>
        </authorList>
    </citation>
    <scope>NUCLEOTIDE SEQUENCE [LARGE SCALE GENOMIC DNA]</scope>
</reference>
<protein>
    <submittedName>
        <fullName evidence="1">Uncharacterized protein</fullName>
    </submittedName>
</protein>